<evidence type="ECO:0000259" key="1">
    <source>
        <dbReference type="Pfam" id="PF13304"/>
    </source>
</evidence>
<keyword evidence="2" id="KW-0067">ATP-binding</keyword>
<comment type="caution">
    <text evidence="2">The sequence shown here is derived from an EMBL/GenBank/DDBJ whole genome shotgun (WGS) entry which is preliminary data.</text>
</comment>
<evidence type="ECO:0000313" key="3">
    <source>
        <dbReference type="Proteomes" id="UP000305417"/>
    </source>
</evidence>
<keyword evidence="3" id="KW-1185">Reference proteome</keyword>
<organism evidence="2 3">
    <name type="scientific">Aliarcobacter cibarius</name>
    <dbReference type="NCBI Taxonomy" id="255507"/>
    <lineage>
        <taxon>Bacteria</taxon>
        <taxon>Pseudomonadati</taxon>
        <taxon>Campylobacterota</taxon>
        <taxon>Epsilonproteobacteria</taxon>
        <taxon>Campylobacterales</taxon>
        <taxon>Arcobacteraceae</taxon>
        <taxon>Aliarcobacter</taxon>
    </lineage>
</organism>
<dbReference type="InterPro" id="IPR051396">
    <property type="entry name" value="Bact_Antivir_Def_Nuclease"/>
</dbReference>
<name>A0ABY2V6G3_9BACT</name>
<dbReference type="Proteomes" id="UP000305417">
    <property type="component" value="Unassembled WGS sequence"/>
</dbReference>
<evidence type="ECO:0000313" key="2">
    <source>
        <dbReference type="EMBL" id="TLT01328.1"/>
    </source>
</evidence>
<dbReference type="PANTHER" id="PTHR43581">
    <property type="entry name" value="ATP/GTP PHOSPHATASE"/>
    <property type="match status" value="1"/>
</dbReference>
<dbReference type="Gene3D" id="3.40.50.300">
    <property type="entry name" value="P-loop containing nucleotide triphosphate hydrolases"/>
    <property type="match status" value="1"/>
</dbReference>
<proteinExistence type="predicted"/>
<accession>A0ABY2V6G3</accession>
<sequence>MKEISVKLEIVKFGPIENSIFDIKDVNIFIGESATGKSIITKLIYISNTFIRFIISKGTKDSNTLNTIQNLKESFRNSYFNIFKDTYKNFDFTYYYTDEKFVRFTHSNKSQYKVEFSDELKREIETAYTNFKKRFENLEQNNIESDSMLPSIYGLLLFQEIKKVFTKDNYIYIPAGRSFFTMLSKNIFSIIENGVEIDYIFTQFGRLFQNTKKEFENLNKKISKKDLLFIENRYKELLKGTYAFEDDEDRIYINKDEFLPLNQISSGQQELLPALLILLSVLNSKTSTTIIFEEPEAHLFPKDQQRLIELLIYILNHTQSGNRLIITTHSPYILSVLNNLIYAGKLKSKFIDENLYLHFENISAYSLSNNKAKSILNKENNLIDANYIDDVSNDIANIFDKLLDEEYGE</sequence>
<dbReference type="GO" id="GO:0005524">
    <property type="term" value="F:ATP binding"/>
    <property type="evidence" value="ECO:0007669"/>
    <property type="project" value="UniProtKB-KW"/>
</dbReference>
<dbReference type="SUPFAM" id="SSF52540">
    <property type="entry name" value="P-loop containing nucleoside triphosphate hydrolases"/>
    <property type="match status" value="1"/>
</dbReference>
<feature type="domain" description="ATPase AAA-type core" evidence="1">
    <location>
        <begin position="26"/>
        <end position="335"/>
    </location>
</feature>
<gene>
    <name evidence="2" type="ORF">FE247_02270</name>
</gene>
<protein>
    <submittedName>
        <fullName evidence="2">ATP-binding protein</fullName>
    </submittedName>
</protein>
<dbReference type="Pfam" id="PF13304">
    <property type="entry name" value="AAA_21"/>
    <property type="match status" value="1"/>
</dbReference>
<dbReference type="EMBL" id="VBUC01000003">
    <property type="protein sequence ID" value="TLT01328.1"/>
    <property type="molecule type" value="Genomic_DNA"/>
</dbReference>
<dbReference type="PANTHER" id="PTHR43581:SF2">
    <property type="entry name" value="EXCINUCLEASE ATPASE SUBUNIT"/>
    <property type="match status" value="1"/>
</dbReference>
<reference evidence="2 3" key="1">
    <citation type="submission" date="2019-05" db="EMBL/GenBank/DDBJ databases">
        <title>Arcobacter cibarius and Arcobacter thereius providing challenges in identification an antibiotic susceptibility and Quinolone resistance.</title>
        <authorList>
            <person name="Busch A."/>
            <person name="Hanel I."/>
            <person name="Hotzel H."/>
            <person name="Tomaso H."/>
        </authorList>
    </citation>
    <scope>NUCLEOTIDE SEQUENCE [LARGE SCALE GENOMIC DNA]</scope>
    <source>
        <strain evidence="2 3">16CS0831-2</strain>
    </source>
</reference>
<dbReference type="InterPro" id="IPR027417">
    <property type="entry name" value="P-loop_NTPase"/>
</dbReference>
<dbReference type="InterPro" id="IPR003959">
    <property type="entry name" value="ATPase_AAA_core"/>
</dbReference>
<keyword evidence="2" id="KW-0547">Nucleotide-binding</keyword>